<keyword evidence="1" id="KW-0808">Transferase</keyword>
<dbReference type="Pfam" id="PF07730">
    <property type="entry name" value="HisKA_3"/>
    <property type="match status" value="1"/>
</dbReference>
<comment type="caution">
    <text evidence="5">The sequence shown here is derived from an EMBL/GenBank/DDBJ whole genome shotgun (WGS) entry which is preliminary data.</text>
</comment>
<dbReference type="InterPro" id="IPR011712">
    <property type="entry name" value="Sig_transdc_His_kin_sub3_dim/P"/>
</dbReference>
<dbReference type="Gene3D" id="3.30.450.40">
    <property type="match status" value="2"/>
</dbReference>
<feature type="domain" description="GAF" evidence="4">
    <location>
        <begin position="182"/>
        <end position="323"/>
    </location>
</feature>
<dbReference type="Pfam" id="PF13185">
    <property type="entry name" value="GAF_2"/>
    <property type="match status" value="2"/>
</dbReference>
<keyword evidence="2 5" id="KW-0418">Kinase</keyword>
<feature type="domain" description="GAF" evidence="4">
    <location>
        <begin position="17"/>
        <end position="161"/>
    </location>
</feature>
<dbReference type="Gene3D" id="3.30.565.10">
    <property type="entry name" value="Histidine kinase-like ATPase, C-terminal domain"/>
    <property type="match status" value="1"/>
</dbReference>
<dbReference type="EMBL" id="JACBZO010000001">
    <property type="protein sequence ID" value="NYI40948.1"/>
    <property type="molecule type" value="Genomic_DNA"/>
</dbReference>
<evidence type="ECO:0000313" key="5">
    <source>
        <dbReference type="EMBL" id="NYI40948.1"/>
    </source>
</evidence>
<keyword evidence="6" id="KW-1185">Reference proteome</keyword>
<dbReference type="InterPro" id="IPR003018">
    <property type="entry name" value="GAF"/>
</dbReference>
<protein>
    <submittedName>
        <fullName evidence="5">Signal transduction histidine kinase</fullName>
    </submittedName>
</protein>
<dbReference type="InterPro" id="IPR050482">
    <property type="entry name" value="Sensor_HK_TwoCompSys"/>
</dbReference>
<dbReference type="InterPro" id="IPR029016">
    <property type="entry name" value="GAF-like_dom_sf"/>
</dbReference>
<dbReference type="SUPFAM" id="SSF55781">
    <property type="entry name" value="GAF domain-like"/>
    <property type="match status" value="2"/>
</dbReference>
<dbReference type="CDD" id="cd16917">
    <property type="entry name" value="HATPase_UhpB-NarQ-NarX-like"/>
    <property type="match status" value="1"/>
</dbReference>
<reference evidence="5 6" key="1">
    <citation type="submission" date="2020-07" db="EMBL/GenBank/DDBJ databases">
        <title>Sequencing the genomes of 1000 actinobacteria strains.</title>
        <authorList>
            <person name="Klenk H.-P."/>
        </authorList>
    </citation>
    <scope>NUCLEOTIDE SEQUENCE [LARGE SCALE GENOMIC DNA]</scope>
    <source>
        <strain evidence="5 6">DSM 19970</strain>
    </source>
</reference>
<evidence type="ECO:0000256" key="3">
    <source>
        <dbReference type="ARBA" id="ARBA00023012"/>
    </source>
</evidence>
<dbReference type="Gene3D" id="1.20.5.1930">
    <property type="match status" value="1"/>
</dbReference>
<dbReference type="AlphaFoldDB" id="A0A7Z0CJI9"/>
<dbReference type="RefSeq" id="WP_062075917.1">
    <property type="nucleotide sequence ID" value="NZ_BBRC01000014.1"/>
</dbReference>
<dbReference type="GO" id="GO:0000155">
    <property type="term" value="F:phosphorelay sensor kinase activity"/>
    <property type="evidence" value="ECO:0007669"/>
    <property type="project" value="InterPro"/>
</dbReference>
<dbReference type="SUPFAM" id="SSF55874">
    <property type="entry name" value="ATPase domain of HSP90 chaperone/DNA topoisomerase II/histidine kinase"/>
    <property type="match status" value="1"/>
</dbReference>
<dbReference type="GO" id="GO:0016020">
    <property type="term" value="C:membrane"/>
    <property type="evidence" value="ECO:0007669"/>
    <property type="project" value="InterPro"/>
</dbReference>
<dbReference type="GO" id="GO:0046983">
    <property type="term" value="F:protein dimerization activity"/>
    <property type="evidence" value="ECO:0007669"/>
    <property type="project" value="InterPro"/>
</dbReference>
<dbReference type="SMART" id="SM00065">
    <property type="entry name" value="GAF"/>
    <property type="match status" value="2"/>
</dbReference>
<sequence length="531" mass="56504">MSDKVTEAILALNRQLDLPSVINKMLDAAMETTGAPMAAINVLDDNGISIDFHYRGVDPAIMKMLGRGPNAVGTLSQIPFEGALVIDELTEHPAFSGLPKGHPKMGSFLGCALRARGAAFGNLYLASKPGGFTKVDEETVAALAAAVSVAIDNAQLFEESLERENWLAASQAITTALLANPGDETAIARIVASARDLSGAAAAALVLPGLGDEWIMEFTDGTNAEELLGLVLPSDGFAMSVIRAGTGTISNQPPGTTILEPVRGFGPTLYAPLLAGARTLGLLMLWREKANRNFDDHDLATAQRFSNQAALALQFAELAHVRNVSNLLEERERIADDLHDFVSQELFATAMQIETISDDVPPAERDRLLATLEHVKRAQREVRGVMGQLQGDRTSEPLGERVRRELVLAQESLGFVASLTVDDWAAASAAVEQDPTLSDDIIAVVRESLSNTARHADATSASLSISAKDGRLSVTIMDDGIGPSGAFSRHSGTSNLANRALRRRGSFSLEPINEDAERPGTRAVWNVAAAT</sequence>
<organism evidence="5 6">
    <name type="scientific">Demequina lutea</name>
    <dbReference type="NCBI Taxonomy" id="431489"/>
    <lineage>
        <taxon>Bacteria</taxon>
        <taxon>Bacillati</taxon>
        <taxon>Actinomycetota</taxon>
        <taxon>Actinomycetes</taxon>
        <taxon>Micrococcales</taxon>
        <taxon>Demequinaceae</taxon>
        <taxon>Demequina</taxon>
    </lineage>
</organism>
<dbReference type="InterPro" id="IPR036890">
    <property type="entry name" value="HATPase_C_sf"/>
</dbReference>
<accession>A0A7Z0CJI9</accession>
<name>A0A7Z0CJI9_9MICO</name>
<evidence type="ECO:0000313" key="6">
    <source>
        <dbReference type="Proteomes" id="UP000547973"/>
    </source>
</evidence>
<keyword evidence="3" id="KW-0902">Two-component regulatory system</keyword>
<dbReference type="PANTHER" id="PTHR24421:SF56">
    <property type="entry name" value="OXYGEN SENSOR HISTIDINE KINASE RESPONSE REGULATOR DOST"/>
    <property type="match status" value="1"/>
</dbReference>
<proteinExistence type="predicted"/>
<evidence type="ECO:0000256" key="2">
    <source>
        <dbReference type="ARBA" id="ARBA00022777"/>
    </source>
</evidence>
<evidence type="ECO:0000256" key="1">
    <source>
        <dbReference type="ARBA" id="ARBA00022679"/>
    </source>
</evidence>
<evidence type="ECO:0000259" key="4">
    <source>
        <dbReference type="SMART" id="SM00065"/>
    </source>
</evidence>
<dbReference type="Proteomes" id="UP000547973">
    <property type="component" value="Unassembled WGS sequence"/>
</dbReference>
<gene>
    <name evidence="5" type="ORF">BKA03_001067</name>
</gene>
<dbReference type="PANTHER" id="PTHR24421">
    <property type="entry name" value="NITRATE/NITRITE SENSOR PROTEIN NARX-RELATED"/>
    <property type="match status" value="1"/>
</dbReference>